<accession>D3VAB4</accession>
<gene>
    <name evidence="2" type="ordered locus">XNC1_3647</name>
</gene>
<dbReference type="AlphaFoldDB" id="D3VAB4"/>
<name>D3VAB4_XENNA</name>
<evidence type="ECO:0000256" key="1">
    <source>
        <dbReference type="SAM" id="MobiDB-lite"/>
    </source>
</evidence>
<organism evidence="2 3">
    <name type="scientific">Xenorhabdus nematophila (strain ATCC 19061 / DSM 3370 / CCUG 14189 / LMG 1036 / NCIMB 9965 / AN6)</name>
    <dbReference type="NCBI Taxonomy" id="406817"/>
    <lineage>
        <taxon>Bacteria</taxon>
        <taxon>Pseudomonadati</taxon>
        <taxon>Pseudomonadota</taxon>
        <taxon>Gammaproteobacteria</taxon>
        <taxon>Enterobacterales</taxon>
        <taxon>Morganellaceae</taxon>
        <taxon>Xenorhabdus</taxon>
    </lineage>
</organism>
<dbReference type="STRING" id="406817.XNC1_3647"/>
<feature type="region of interest" description="Disordered" evidence="1">
    <location>
        <begin position="1"/>
        <end position="22"/>
    </location>
</feature>
<dbReference type="KEGG" id="xne:XNC1_3647"/>
<evidence type="ECO:0000313" key="2">
    <source>
        <dbReference type="EMBL" id="CBJ91678.1"/>
    </source>
</evidence>
<proteinExistence type="predicted"/>
<keyword evidence="3" id="KW-1185">Reference proteome</keyword>
<reference evidence="2 3" key="1">
    <citation type="journal article" date="2011" name="PLoS ONE">
        <title>The entomopathogenic bacterial endosymbionts xenorhabdus and photorhabdus: convergent lifestyles from divergent genomes.</title>
        <authorList>
            <person name="Chaston J.M."/>
            <person name="Suen G."/>
            <person name="Tucker S.L."/>
            <person name="Andersen A.W."/>
            <person name="Bhasin A."/>
            <person name="Bode E."/>
            <person name="Bode H.B."/>
            <person name="Brachmann A.O."/>
            <person name="Cowles C.E."/>
            <person name="Cowles K.N."/>
            <person name="Darby C."/>
            <person name="de Leon L."/>
            <person name="Drace K."/>
            <person name="Du Z."/>
            <person name="Givaudan A."/>
            <person name="Herbert Tran E.E."/>
            <person name="Jewell K.A."/>
            <person name="Knack J.J."/>
            <person name="Krasomil-Osterfeld K.C."/>
            <person name="Kukor R."/>
            <person name="Lanois A."/>
            <person name="Latreille P."/>
            <person name="Leimgruber N.K."/>
            <person name="Lipke C.M."/>
            <person name="Liu R."/>
            <person name="Lu X."/>
            <person name="Martens E.C."/>
            <person name="Marri P.R."/>
            <person name="Medigue C."/>
            <person name="Menard M.L."/>
            <person name="Miller N.M."/>
            <person name="Morales-Soto N."/>
            <person name="Norton S."/>
            <person name="Ogier J.C."/>
            <person name="Orchard S.S."/>
            <person name="Park D."/>
            <person name="Park Y."/>
            <person name="Qurollo B.A."/>
            <person name="Sugar D.R."/>
            <person name="Richards G.R."/>
            <person name="Rouy Z."/>
            <person name="Slominski B."/>
            <person name="Slominski K."/>
            <person name="Snyder H."/>
            <person name="Tjaden B.C."/>
            <person name="van der Hoeven R."/>
            <person name="Welch R.D."/>
            <person name="Wheeler C."/>
            <person name="Xiang B."/>
            <person name="Barbazuk B."/>
            <person name="Gaudriault S."/>
            <person name="Goodner B."/>
            <person name="Slater S.C."/>
            <person name="Forst S."/>
            <person name="Goldman B.S."/>
            <person name="Goodrich-Blair H."/>
        </authorList>
    </citation>
    <scope>NUCLEOTIDE SEQUENCE [LARGE SCALE GENOMIC DNA]</scope>
    <source>
        <strain evidence="3">ATCC 19061 / DSM 3370 / CCUG 14189 / LMG 1036 / NCIMB 9965 / AN6</strain>
    </source>
</reference>
<sequence length="64" mass="6969">MVNADFSAPTRRGGDGAVFSSGSDIKSNSCLVGLCLWDYQGKGFGNSINNQLWEKGKRINFIHC</sequence>
<protein>
    <submittedName>
        <fullName evidence="2">Uncharacterized protein</fullName>
    </submittedName>
</protein>
<evidence type="ECO:0000313" key="3">
    <source>
        <dbReference type="Proteomes" id="UP000008075"/>
    </source>
</evidence>
<dbReference type="HOGENOM" id="CLU_196160_0_0_6"/>
<dbReference type="EMBL" id="FN667742">
    <property type="protein sequence ID" value="CBJ91678.1"/>
    <property type="molecule type" value="Genomic_DNA"/>
</dbReference>
<dbReference type="Proteomes" id="UP000008075">
    <property type="component" value="Chromosome"/>
</dbReference>